<name>A0A1U7EWP7_NATPD</name>
<dbReference type="EMBL" id="CR936257">
    <property type="protein sequence ID" value="CAI49519.1"/>
    <property type="molecule type" value="Genomic_DNA"/>
</dbReference>
<dbReference type="InterPro" id="IPR050500">
    <property type="entry name" value="Phos_Acetyltrans/Butyryltrans"/>
</dbReference>
<evidence type="ECO:0000313" key="3">
    <source>
        <dbReference type="EMBL" id="CAI49519.1"/>
    </source>
</evidence>
<dbReference type="RefSeq" id="WP_011323144.1">
    <property type="nucleotide sequence ID" value="NC_007426.1"/>
</dbReference>
<dbReference type="AlphaFoldDB" id="A0A1U7EWP7"/>
<protein>
    <submittedName>
        <fullName evidence="3">DRTGG domain protein</fullName>
    </submittedName>
</protein>
<dbReference type="eggNOG" id="arCOG00099">
    <property type="taxonomic scope" value="Archaea"/>
</dbReference>
<feature type="coiled-coil region" evidence="1">
    <location>
        <begin position="87"/>
        <end position="114"/>
    </location>
</feature>
<dbReference type="Gene3D" id="3.40.1390.20">
    <property type="entry name" value="HprK N-terminal domain-like"/>
    <property type="match status" value="1"/>
</dbReference>
<dbReference type="Pfam" id="PF13500">
    <property type="entry name" value="AAA_26"/>
    <property type="match status" value="1"/>
</dbReference>
<organism evidence="3 4">
    <name type="scientific">Natronomonas pharaonis (strain ATCC 35678 / DSM 2160 / CIP 103997 / JCM 8858 / NBRC 14720 / NCIMB 2260 / Gabara)</name>
    <name type="common">Halobacterium pharaonis</name>
    <dbReference type="NCBI Taxonomy" id="348780"/>
    <lineage>
        <taxon>Archaea</taxon>
        <taxon>Methanobacteriati</taxon>
        <taxon>Methanobacteriota</taxon>
        <taxon>Stenosarchaea group</taxon>
        <taxon>Halobacteria</taxon>
        <taxon>Halobacteriales</taxon>
        <taxon>Natronomonadaceae</taxon>
        <taxon>Natronomonas</taxon>
    </lineage>
</organism>
<evidence type="ECO:0000313" key="4">
    <source>
        <dbReference type="Proteomes" id="UP000002698"/>
    </source>
</evidence>
<dbReference type="HOGENOM" id="CLU_040984_0_0_2"/>
<sequence length="352" mass="37685">MTILVTSLEPSTGKTAVTLAVAETLRERDETVGYMKPKGTRLESAVGKTLDEDPKLARELLGLDAELHELEPIVYSPTFVTEVVRGREDEEALREQLETQFESLAEETDRMLLEGGDTLSTGRSVNLSDIDIAELLDATVVLVASYTEPKDVDELLDAADRLGDRLGGILFNDVPDAAFDSLATDVVPFLESRGVRVYGTVPRDETLSGSSVSEIAAELGADVLTNNVPTDGLVQRFVVGATSAGEVLSELRRVRDAALVTGGDRTDVQTAALEASGVECLVLTGGFKPSSAVVGRAESADVPVLAVRTDTKTTLDRLEALVRSGRTRDAETVDRMQSLLADYADIDAMTEP</sequence>
<dbReference type="Proteomes" id="UP000002698">
    <property type="component" value="Chromosome"/>
</dbReference>
<keyword evidence="4" id="KW-1185">Reference proteome</keyword>
<dbReference type="InterPro" id="IPR010766">
    <property type="entry name" value="DRTGG"/>
</dbReference>
<reference evidence="3 4" key="1">
    <citation type="journal article" date="2005" name="Genome Res.">
        <title>Living with two extremes: conclusions from the genome sequence of Natronomonas pharaonis.</title>
        <authorList>
            <person name="Falb M."/>
            <person name="Pfeiffer F."/>
            <person name="Palm P."/>
            <person name="Rodewald K."/>
            <person name="Hickmann V."/>
            <person name="Tittor J."/>
            <person name="Oesterhelt D."/>
        </authorList>
    </citation>
    <scope>NUCLEOTIDE SEQUENCE [LARGE SCALE GENOMIC DNA]</scope>
    <source>
        <strain evidence="4">ATCC 35678 / DSM 2160 / CIP 103997 / JCM 8858 / NBRC 14720 / NCIMB 2260 / Gabara</strain>
    </source>
</reference>
<dbReference type="InterPro" id="IPR028979">
    <property type="entry name" value="Ser_kin/Pase_Hpr-like_N_sf"/>
</dbReference>
<dbReference type="STRING" id="348780.NP_2856A"/>
<evidence type="ECO:0000256" key="1">
    <source>
        <dbReference type="SAM" id="Coils"/>
    </source>
</evidence>
<dbReference type="GeneID" id="3701574"/>
<proteinExistence type="predicted"/>
<dbReference type="Gene3D" id="3.40.50.300">
    <property type="entry name" value="P-loop containing nucleotide triphosphate hydrolases"/>
    <property type="match status" value="1"/>
</dbReference>
<dbReference type="CDD" id="cd03109">
    <property type="entry name" value="DTBS"/>
    <property type="match status" value="1"/>
</dbReference>
<dbReference type="Pfam" id="PF07085">
    <property type="entry name" value="DRTGG"/>
    <property type="match status" value="1"/>
</dbReference>
<dbReference type="SUPFAM" id="SSF75138">
    <property type="entry name" value="HprK N-terminal domain-like"/>
    <property type="match status" value="1"/>
</dbReference>
<dbReference type="OrthoDB" id="50320at2157"/>
<dbReference type="SUPFAM" id="SSF52540">
    <property type="entry name" value="P-loop containing nucleoside triphosphate hydrolases"/>
    <property type="match status" value="1"/>
</dbReference>
<dbReference type="KEGG" id="nph:NP_2856A"/>
<gene>
    <name evidence="3" type="ordered locus">NP_2856A</name>
</gene>
<dbReference type="PANTHER" id="PTHR43356:SF2">
    <property type="entry name" value="PHOSPHATE ACETYLTRANSFERASE"/>
    <property type="match status" value="1"/>
</dbReference>
<accession>A0A1U7EWP7</accession>
<dbReference type="PANTHER" id="PTHR43356">
    <property type="entry name" value="PHOSPHATE ACETYLTRANSFERASE"/>
    <property type="match status" value="1"/>
</dbReference>
<keyword evidence="1" id="KW-0175">Coiled coil</keyword>
<evidence type="ECO:0000259" key="2">
    <source>
        <dbReference type="Pfam" id="PF07085"/>
    </source>
</evidence>
<dbReference type="EnsemblBacteria" id="CAI49519">
    <property type="protein sequence ID" value="CAI49519"/>
    <property type="gene ID" value="NP_2856A"/>
</dbReference>
<feature type="domain" description="DRTGG" evidence="2">
    <location>
        <begin position="214"/>
        <end position="320"/>
    </location>
</feature>
<dbReference type="InterPro" id="IPR027417">
    <property type="entry name" value="P-loop_NTPase"/>
</dbReference>